<feature type="region of interest" description="Disordered" evidence="1">
    <location>
        <begin position="229"/>
        <end position="336"/>
    </location>
</feature>
<feature type="compositionally biased region" description="Basic residues" evidence="1">
    <location>
        <begin position="313"/>
        <end position="336"/>
    </location>
</feature>
<name>A0ABD3N2D3_9STRA</name>
<proteinExistence type="predicted"/>
<feature type="compositionally biased region" description="Basic and acidic residues" evidence="1">
    <location>
        <begin position="47"/>
        <end position="60"/>
    </location>
</feature>
<dbReference type="EMBL" id="JALLBG020000049">
    <property type="protein sequence ID" value="KAL3769892.1"/>
    <property type="molecule type" value="Genomic_DNA"/>
</dbReference>
<gene>
    <name evidence="2" type="ORF">ACHAWU_007098</name>
</gene>
<protein>
    <recommendedName>
        <fullName evidence="4">CBF1-interacting co-repressor CIR N-terminal domain-containing protein</fullName>
    </recommendedName>
</protein>
<feature type="region of interest" description="Disordered" evidence="1">
    <location>
        <begin position="164"/>
        <end position="210"/>
    </location>
</feature>
<dbReference type="Proteomes" id="UP001530293">
    <property type="component" value="Unassembled WGS sequence"/>
</dbReference>
<feature type="compositionally biased region" description="Basic residues" evidence="1">
    <location>
        <begin position="274"/>
        <end position="291"/>
    </location>
</feature>
<evidence type="ECO:0008006" key="4">
    <source>
        <dbReference type="Google" id="ProtNLM"/>
    </source>
</evidence>
<feature type="region of interest" description="Disordered" evidence="1">
    <location>
        <begin position="32"/>
        <end position="62"/>
    </location>
</feature>
<reference evidence="2 3" key="1">
    <citation type="submission" date="2024-10" db="EMBL/GenBank/DDBJ databases">
        <title>Updated reference genomes for cyclostephanoid diatoms.</title>
        <authorList>
            <person name="Roberts W.R."/>
            <person name="Alverson A.J."/>
        </authorList>
    </citation>
    <scope>NUCLEOTIDE SEQUENCE [LARGE SCALE GENOMIC DNA]</scope>
    <source>
        <strain evidence="2 3">AJA232-27</strain>
    </source>
</reference>
<evidence type="ECO:0000313" key="2">
    <source>
        <dbReference type="EMBL" id="KAL3769892.1"/>
    </source>
</evidence>
<organism evidence="2 3">
    <name type="scientific">Discostella pseudostelligera</name>
    <dbReference type="NCBI Taxonomy" id="259834"/>
    <lineage>
        <taxon>Eukaryota</taxon>
        <taxon>Sar</taxon>
        <taxon>Stramenopiles</taxon>
        <taxon>Ochrophyta</taxon>
        <taxon>Bacillariophyta</taxon>
        <taxon>Coscinodiscophyceae</taxon>
        <taxon>Thalassiosirophycidae</taxon>
        <taxon>Stephanodiscales</taxon>
        <taxon>Stephanodiscaceae</taxon>
        <taxon>Discostella</taxon>
    </lineage>
</organism>
<feature type="compositionally biased region" description="Basic and acidic residues" evidence="1">
    <location>
        <begin position="302"/>
        <end position="312"/>
    </location>
</feature>
<evidence type="ECO:0000313" key="3">
    <source>
        <dbReference type="Proteomes" id="UP001530293"/>
    </source>
</evidence>
<accession>A0ABD3N2D3</accession>
<dbReference type="AlphaFoldDB" id="A0ABD3N2D3"/>
<feature type="compositionally biased region" description="Basic residues" evidence="1">
    <location>
        <begin position="234"/>
        <end position="244"/>
    </location>
</feature>
<comment type="caution">
    <text evidence="2">The sequence shown here is derived from an EMBL/GenBank/DDBJ whole genome shotgun (WGS) entry which is preliminary data.</text>
</comment>
<evidence type="ECO:0000256" key="1">
    <source>
        <dbReference type="SAM" id="MobiDB-lite"/>
    </source>
</evidence>
<sequence length="336" mass="38359">MSGRLTILPKKTYCPWKPENVERVLRDERLERERQQAATSQSLGDADDARRRRRRYDDGGHLNLFPEAKDAELRVISGGRVNEHKSKSSSSYSSAAVEVLPPAPLGGDEAAKRKSGDVPFYMRQSSELRGKYDNSHGSSFRLGDNRANGIRGDEITGKIMKDQFARREDDRKDKMDPMSRFYVDRPDSSLTTGVIADNSSDRPTRESYYGVAHNNRTVIVDDHLDVMSRDERKVRHKKPHRSERRRRDASSDKSLISGSSSTSTSSPNHADNSRKRRERTSGRHSKRHKSRSYREGSSSGSESERADSDGRSRSSKRSRNHRHRHRHRQSSSLGRR</sequence>
<feature type="compositionally biased region" description="Low complexity" evidence="1">
    <location>
        <begin position="252"/>
        <end position="266"/>
    </location>
</feature>
<feature type="compositionally biased region" description="Basic and acidic residues" evidence="1">
    <location>
        <begin position="164"/>
        <end position="187"/>
    </location>
</feature>
<keyword evidence="3" id="KW-1185">Reference proteome</keyword>